<evidence type="ECO:0000313" key="2">
    <source>
        <dbReference type="Proteomes" id="UP001629744"/>
    </source>
</evidence>
<sequence>MSVMFLDATAKLLQDLVGNVYLGSFMPGIDGATGSLVQAIGLS</sequence>
<evidence type="ECO:0000313" key="1">
    <source>
        <dbReference type="EMBL" id="MFM1729865.1"/>
    </source>
</evidence>
<dbReference type="RefSeq" id="WP_348603376.1">
    <property type="nucleotide sequence ID" value="NZ_CP157276.1"/>
</dbReference>
<organism evidence="1 2">
    <name type="scientific">Prescottella soli</name>
    <dbReference type="NCBI Taxonomy" id="1543852"/>
    <lineage>
        <taxon>Bacteria</taxon>
        <taxon>Bacillati</taxon>
        <taxon>Actinomycetota</taxon>
        <taxon>Actinomycetes</taxon>
        <taxon>Mycobacteriales</taxon>
        <taxon>Nocardiaceae</taxon>
        <taxon>Prescottella</taxon>
    </lineage>
</organism>
<comment type="caution">
    <text evidence="1">The sequence shown here is derived from an EMBL/GenBank/DDBJ whole genome shotgun (WGS) entry which is preliminary data.</text>
</comment>
<protein>
    <submittedName>
        <fullName evidence="1">Uncharacterized protein</fullName>
    </submittedName>
</protein>
<dbReference type="Proteomes" id="UP001629744">
    <property type="component" value="Unassembled WGS sequence"/>
</dbReference>
<keyword evidence="2" id="KW-1185">Reference proteome</keyword>
<name>A0ABW9FW74_9NOCA</name>
<dbReference type="EMBL" id="JBDLNU010000004">
    <property type="protein sequence ID" value="MFM1729865.1"/>
    <property type="molecule type" value="Genomic_DNA"/>
</dbReference>
<reference evidence="1 2" key="1">
    <citation type="submission" date="2023-11" db="EMBL/GenBank/DDBJ databases">
        <authorList>
            <person name="Val-Calvo J."/>
            <person name="Scortti M."/>
            <person name="Vazquez-Boland J."/>
        </authorList>
    </citation>
    <scope>NUCLEOTIDE SEQUENCE [LARGE SCALE GENOMIC DNA]</scope>
    <source>
        <strain evidence="1 2">DSM 46662</strain>
    </source>
</reference>
<proteinExistence type="predicted"/>
<accession>A0ABW9FW74</accession>
<gene>
    <name evidence="1" type="ORF">ABEU19_003382</name>
</gene>